<evidence type="ECO:0000313" key="7">
    <source>
        <dbReference type="EMBL" id="CAH1980642.1"/>
    </source>
</evidence>
<dbReference type="SMART" id="SM00355">
    <property type="entry name" value="ZnF_C2H2"/>
    <property type="match status" value="11"/>
</dbReference>
<keyword evidence="2" id="KW-0677">Repeat</keyword>
<dbReference type="AlphaFoldDB" id="A0A9P0PEZ4"/>
<evidence type="ECO:0000259" key="6">
    <source>
        <dbReference type="PROSITE" id="PS50157"/>
    </source>
</evidence>
<evidence type="ECO:0000256" key="3">
    <source>
        <dbReference type="ARBA" id="ARBA00022771"/>
    </source>
</evidence>
<evidence type="ECO:0000256" key="5">
    <source>
        <dbReference type="PROSITE-ProRule" id="PRU00042"/>
    </source>
</evidence>
<dbReference type="InterPro" id="IPR036236">
    <property type="entry name" value="Znf_C2H2_sf"/>
</dbReference>
<dbReference type="Gene3D" id="3.30.160.60">
    <property type="entry name" value="Classic Zinc Finger"/>
    <property type="match status" value="5"/>
</dbReference>
<comment type="caution">
    <text evidence="7">The sequence shown here is derived from an EMBL/GenBank/DDBJ whole genome shotgun (WGS) entry which is preliminary data.</text>
</comment>
<dbReference type="GO" id="GO:0008270">
    <property type="term" value="F:zinc ion binding"/>
    <property type="evidence" value="ECO:0007669"/>
    <property type="project" value="UniProtKB-KW"/>
</dbReference>
<dbReference type="PANTHER" id="PTHR24379">
    <property type="entry name" value="KRAB AND ZINC FINGER DOMAIN-CONTAINING"/>
    <property type="match status" value="1"/>
</dbReference>
<dbReference type="PROSITE" id="PS00028">
    <property type="entry name" value="ZINC_FINGER_C2H2_1"/>
    <property type="match status" value="6"/>
</dbReference>
<feature type="domain" description="C2H2-type" evidence="6">
    <location>
        <begin position="506"/>
        <end position="533"/>
    </location>
</feature>
<name>A0A9P0PEZ4_ACAOB</name>
<dbReference type="PROSITE" id="PS50157">
    <property type="entry name" value="ZINC_FINGER_C2H2_2"/>
    <property type="match status" value="3"/>
</dbReference>
<organism evidence="7 8">
    <name type="scientific">Acanthoscelides obtectus</name>
    <name type="common">Bean weevil</name>
    <name type="synonym">Bruchus obtectus</name>
    <dbReference type="NCBI Taxonomy" id="200917"/>
    <lineage>
        <taxon>Eukaryota</taxon>
        <taxon>Metazoa</taxon>
        <taxon>Ecdysozoa</taxon>
        <taxon>Arthropoda</taxon>
        <taxon>Hexapoda</taxon>
        <taxon>Insecta</taxon>
        <taxon>Pterygota</taxon>
        <taxon>Neoptera</taxon>
        <taxon>Endopterygota</taxon>
        <taxon>Coleoptera</taxon>
        <taxon>Polyphaga</taxon>
        <taxon>Cucujiformia</taxon>
        <taxon>Chrysomeloidea</taxon>
        <taxon>Chrysomelidae</taxon>
        <taxon>Bruchinae</taxon>
        <taxon>Bruchini</taxon>
        <taxon>Acanthoscelides</taxon>
    </lineage>
</organism>
<accession>A0A9P0PEZ4</accession>
<dbReference type="SUPFAM" id="SSF57667">
    <property type="entry name" value="beta-beta-alpha zinc fingers"/>
    <property type="match status" value="1"/>
</dbReference>
<dbReference type="InterPro" id="IPR013087">
    <property type="entry name" value="Znf_C2H2_type"/>
</dbReference>
<feature type="domain" description="C2H2-type" evidence="6">
    <location>
        <begin position="238"/>
        <end position="265"/>
    </location>
</feature>
<evidence type="ECO:0000256" key="1">
    <source>
        <dbReference type="ARBA" id="ARBA00022723"/>
    </source>
</evidence>
<proteinExistence type="predicted"/>
<evidence type="ECO:0000256" key="2">
    <source>
        <dbReference type="ARBA" id="ARBA00022737"/>
    </source>
</evidence>
<sequence>MESEAHASEPLEIEYAEVKQEPTEVVGESFGVEQPTWEWEMEDYENKDGIDLLRIKDEQSDAEPMEHLNLSGEVFDIQETKIKLENDVDIKSEVIQIPDNYIVKDENDSGAEIVLDRIKNEQSDVMSTVTCDLNGEAFNMKEGSMKLENDLDVKSEETQISHEYIIKDENESGAETASDRALKRKSSRKQHAVMCKETSSKLYVCIHCKAEFKYRPSLDDHIIKKHPEFSASVTSNVHECPDCGYKTTFKHHFARHMFNHPGAESSLKPSVCIHCNAEFKYRKSLDEHITKKHPGFIASVSRQILECAYCTYKTTIKDFLSRHMLKHSEAESDFNLSVCIHCNATFKDKITLDDHIIKKHPDFIASVTRKIHECTLCTFKTTVKHLLARHMSKHPEAESSSELIVCIHCNAEFKYGESLDDHIVKKHPNFTALISREILECTHCTYKTTIKRYLAWHLLKRHGVEGNSKLSACIHCNTTFRDNTNLDDHIVKKHPEFSASVTRQIYECNHCTYKTTIKCHLTKHTLKHTGTQNSAELNVCTQCNAVFNNRIDLDDHLRFHSIDFSYNT</sequence>
<dbReference type="Proteomes" id="UP001152888">
    <property type="component" value="Unassembled WGS sequence"/>
</dbReference>
<protein>
    <recommendedName>
        <fullName evidence="6">C2H2-type domain-containing protein</fullName>
    </recommendedName>
</protein>
<feature type="domain" description="C2H2-type" evidence="6">
    <location>
        <begin position="538"/>
        <end position="561"/>
    </location>
</feature>
<keyword evidence="8" id="KW-1185">Reference proteome</keyword>
<gene>
    <name evidence="7" type="ORF">ACAOBT_LOCUS14104</name>
</gene>
<dbReference type="PANTHER" id="PTHR24379:SF121">
    <property type="entry name" value="C2H2-TYPE DOMAIN-CONTAINING PROTEIN"/>
    <property type="match status" value="1"/>
</dbReference>
<dbReference type="OrthoDB" id="3561125at2759"/>
<reference evidence="7" key="1">
    <citation type="submission" date="2022-03" db="EMBL/GenBank/DDBJ databases">
        <authorList>
            <person name="Sayadi A."/>
        </authorList>
    </citation>
    <scope>NUCLEOTIDE SEQUENCE</scope>
</reference>
<evidence type="ECO:0000313" key="8">
    <source>
        <dbReference type="Proteomes" id="UP001152888"/>
    </source>
</evidence>
<keyword evidence="1" id="KW-0479">Metal-binding</keyword>
<dbReference type="EMBL" id="CAKOFQ010006898">
    <property type="protein sequence ID" value="CAH1980642.1"/>
    <property type="molecule type" value="Genomic_DNA"/>
</dbReference>
<keyword evidence="4" id="KW-0862">Zinc</keyword>
<keyword evidence="3 5" id="KW-0863">Zinc-finger</keyword>
<evidence type="ECO:0000256" key="4">
    <source>
        <dbReference type="ARBA" id="ARBA00022833"/>
    </source>
</evidence>